<dbReference type="GO" id="GO:0016279">
    <property type="term" value="F:protein-lysine N-methyltransferase activity"/>
    <property type="evidence" value="ECO:0007669"/>
    <property type="project" value="InterPro"/>
</dbReference>
<dbReference type="Gene3D" id="3.90.1410.10">
    <property type="entry name" value="set domain protein methyltransferase, domain 1"/>
    <property type="match status" value="1"/>
</dbReference>
<feature type="compositionally biased region" description="Acidic residues" evidence="1">
    <location>
        <begin position="230"/>
        <end position="242"/>
    </location>
</feature>
<name>A0A1Y2H084_9FUNG</name>
<dbReference type="STRING" id="64571.A0A1Y2H084"/>
<dbReference type="EMBL" id="MCFF01000004">
    <property type="protein sequence ID" value="ORZ27411.1"/>
    <property type="molecule type" value="Genomic_DNA"/>
</dbReference>
<dbReference type="PANTHER" id="PTHR13271">
    <property type="entry name" value="UNCHARACTERIZED PUTATIVE METHYLTRANSFERASE"/>
    <property type="match status" value="1"/>
</dbReference>
<dbReference type="PIRSF" id="PIRSF011771">
    <property type="entry name" value="RMS1_SET"/>
    <property type="match status" value="1"/>
</dbReference>
<accession>A0A1Y2H084</accession>
<feature type="region of interest" description="Disordered" evidence="1">
    <location>
        <begin position="230"/>
        <end position="276"/>
    </location>
</feature>
<dbReference type="CDD" id="cd10527">
    <property type="entry name" value="SET_LSMT"/>
    <property type="match status" value="1"/>
</dbReference>
<feature type="compositionally biased region" description="Acidic residues" evidence="1">
    <location>
        <begin position="398"/>
        <end position="416"/>
    </location>
</feature>
<dbReference type="GO" id="GO:0005634">
    <property type="term" value="C:nucleus"/>
    <property type="evidence" value="ECO:0007669"/>
    <property type="project" value="TreeGrafter"/>
</dbReference>
<dbReference type="InterPro" id="IPR011383">
    <property type="entry name" value="N-lys_methylase_SETD6"/>
</dbReference>
<feature type="compositionally biased region" description="Basic and acidic residues" evidence="1">
    <location>
        <begin position="372"/>
        <end position="386"/>
    </location>
</feature>
<dbReference type="GeneID" id="33571565"/>
<evidence type="ECO:0000256" key="1">
    <source>
        <dbReference type="SAM" id="MobiDB-lite"/>
    </source>
</evidence>
<dbReference type="AlphaFoldDB" id="A0A1Y2H084"/>
<dbReference type="InParanoid" id="A0A1Y2H084"/>
<protein>
    <submittedName>
        <fullName evidence="2">Uncharacterized protein</fullName>
    </submittedName>
</protein>
<dbReference type="RefSeq" id="XP_021885138.1">
    <property type="nucleotide sequence ID" value="XM_022029722.1"/>
</dbReference>
<dbReference type="OrthoDB" id="441812at2759"/>
<feature type="compositionally biased region" description="Acidic residues" evidence="1">
    <location>
        <begin position="358"/>
        <end position="368"/>
    </location>
</feature>
<sequence>MSASDLNAFLAWAEENEIHWDRDAIEIREGKHGLGIYAKKDLQAGYEAIQVPKTIVLSVRSTGIANLLEEEDIEGYVGLTLACMYEHSKGKDSLWSVYLSLLDSRRPFIASDLSEDVREIMKKSEVYGEIETDLKDMREDYDSIVIPFLAKHPDIFTEEVKERFFSFEHFRLMTAHVSSRAMDVDNFHVSALVPFADLVNHEAEPNSDYLTHEDVCDICGALSCEHLDELDSDEEEDDEEAPELSGASKKRAAAKKAQSGSDDDEEDSDDEDWEDEINDTCDIILDEDVKKGEEITRHYGPFPNKIFLSKYGFAEIDNAHDTATIQIDMVKKTALAIVGDEALVEERLNWFLENEDTFISEDDPEEDGCCGGDHDHDHDHDHEHGHSHAHTHEKKEAEDDDSDEEEEEEEEDEDDFPRDIMYMMHDGTIDDRLLMLLNVIFMEKDQFVKIQDSLEVATEYFNDIFLRRALEEEDGLEEDEEEPKPEVKPLDETGRRIRKAVLEAILKVIHLRADAYKVSDQTSAEDDLEALKKSGLTGPAYYGEVCAVGEKQIIQSGLKLYSKLLSEL</sequence>
<dbReference type="InterPro" id="IPR046341">
    <property type="entry name" value="SET_dom_sf"/>
</dbReference>
<evidence type="ECO:0000313" key="3">
    <source>
        <dbReference type="Proteomes" id="UP000193648"/>
    </source>
</evidence>
<keyword evidence="3" id="KW-1185">Reference proteome</keyword>
<feature type="region of interest" description="Disordered" evidence="1">
    <location>
        <begin position="358"/>
        <end position="419"/>
    </location>
</feature>
<feature type="compositionally biased region" description="Acidic residues" evidence="1">
    <location>
        <begin position="261"/>
        <end position="276"/>
    </location>
</feature>
<dbReference type="Proteomes" id="UP000193648">
    <property type="component" value="Unassembled WGS sequence"/>
</dbReference>
<comment type="caution">
    <text evidence="2">The sequence shown here is derived from an EMBL/GenBank/DDBJ whole genome shotgun (WGS) entry which is preliminary data.</text>
</comment>
<dbReference type="InterPro" id="IPR050600">
    <property type="entry name" value="SETD3_SETD6_MTase"/>
</dbReference>
<evidence type="ECO:0000313" key="2">
    <source>
        <dbReference type="EMBL" id="ORZ27411.1"/>
    </source>
</evidence>
<gene>
    <name evidence="2" type="ORF">BCR41DRAFT_419188</name>
</gene>
<proteinExistence type="predicted"/>
<dbReference type="PANTHER" id="PTHR13271:SF34">
    <property type="entry name" value="N-LYSINE METHYLTRANSFERASE SETD6"/>
    <property type="match status" value="1"/>
</dbReference>
<dbReference type="SUPFAM" id="SSF82199">
    <property type="entry name" value="SET domain"/>
    <property type="match status" value="2"/>
</dbReference>
<reference evidence="2 3" key="1">
    <citation type="submission" date="2016-07" db="EMBL/GenBank/DDBJ databases">
        <title>Pervasive Adenine N6-methylation of Active Genes in Fungi.</title>
        <authorList>
            <consortium name="DOE Joint Genome Institute"/>
            <person name="Mondo S.J."/>
            <person name="Dannebaum R.O."/>
            <person name="Kuo R.C."/>
            <person name="Labutti K."/>
            <person name="Haridas S."/>
            <person name="Kuo A."/>
            <person name="Salamov A."/>
            <person name="Ahrendt S.R."/>
            <person name="Lipzen A."/>
            <person name="Sullivan W."/>
            <person name="Andreopoulos W.B."/>
            <person name="Clum A."/>
            <person name="Lindquist E."/>
            <person name="Daum C."/>
            <person name="Ramamoorthy G.K."/>
            <person name="Gryganskyi A."/>
            <person name="Culley D."/>
            <person name="Magnuson J.K."/>
            <person name="James T.Y."/>
            <person name="O'Malley M.A."/>
            <person name="Stajich J.E."/>
            <person name="Spatafora J.W."/>
            <person name="Visel A."/>
            <person name="Grigoriev I.V."/>
        </authorList>
    </citation>
    <scope>NUCLEOTIDE SEQUENCE [LARGE SCALE GENOMIC DNA]</scope>
    <source>
        <strain evidence="2 3">NRRL 3116</strain>
    </source>
</reference>
<organism evidence="2 3">
    <name type="scientific">Lobosporangium transversale</name>
    <dbReference type="NCBI Taxonomy" id="64571"/>
    <lineage>
        <taxon>Eukaryota</taxon>
        <taxon>Fungi</taxon>
        <taxon>Fungi incertae sedis</taxon>
        <taxon>Mucoromycota</taxon>
        <taxon>Mortierellomycotina</taxon>
        <taxon>Mortierellomycetes</taxon>
        <taxon>Mortierellales</taxon>
        <taxon>Mortierellaceae</taxon>
        <taxon>Lobosporangium</taxon>
    </lineage>
</organism>